<proteinExistence type="predicted"/>
<dbReference type="RefSeq" id="WP_188722957.1">
    <property type="nucleotide sequence ID" value="NZ_BMIF01000027.1"/>
</dbReference>
<dbReference type="AlphaFoldDB" id="A0A916WAF0"/>
<reference evidence="1" key="2">
    <citation type="submission" date="2020-09" db="EMBL/GenBank/DDBJ databases">
        <authorList>
            <person name="Sun Q."/>
            <person name="Zhou Y."/>
        </authorList>
    </citation>
    <scope>NUCLEOTIDE SEQUENCE</scope>
    <source>
        <strain evidence="1">CGMCC 1.15320</strain>
    </source>
</reference>
<evidence type="ECO:0000313" key="1">
    <source>
        <dbReference type="EMBL" id="GGA82434.1"/>
    </source>
</evidence>
<keyword evidence="2" id="KW-1185">Reference proteome</keyword>
<accession>A0A916WAF0</accession>
<dbReference type="Proteomes" id="UP000636264">
    <property type="component" value="Unassembled WGS sequence"/>
</dbReference>
<reference evidence="1" key="1">
    <citation type="journal article" date="2014" name="Int. J. Syst. Evol. Microbiol.">
        <title>Complete genome sequence of Corynebacterium casei LMG S-19264T (=DSM 44701T), isolated from a smear-ripened cheese.</title>
        <authorList>
            <consortium name="US DOE Joint Genome Institute (JGI-PGF)"/>
            <person name="Walter F."/>
            <person name="Albersmeier A."/>
            <person name="Kalinowski J."/>
            <person name="Ruckert C."/>
        </authorList>
    </citation>
    <scope>NUCLEOTIDE SEQUENCE</scope>
    <source>
        <strain evidence="1">CGMCC 1.15320</strain>
    </source>
</reference>
<dbReference type="EMBL" id="BMIF01000027">
    <property type="protein sequence ID" value="GGA82434.1"/>
    <property type="molecule type" value="Genomic_DNA"/>
</dbReference>
<name>A0A916WAF0_9HYPH</name>
<gene>
    <name evidence="1" type="ORF">GCM10011385_40800</name>
</gene>
<organism evidence="1 2">
    <name type="scientific">Nitratireductor aestuarii</name>
    <dbReference type="NCBI Taxonomy" id="1735103"/>
    <lineage>
        <taxon>Bacteria</taxon>
        <taxon>Pseudomonadati</taxon>
        <taxon>Pseudomonadota</taxon>
        <taxon>Alphaproteobacteria</taxon>
        <taxon>Hyphomicrobiales</taxon>
        <taxon>Phyllobacteriaceae</taxon>
        <taxon>Nitratireductor</taxon>
    </lineage>
</organism>
<sequence length="57" mass="6023">MELPVKVSLFVSMLSLRDAGQVVTSNQAASTGKGKGLVHSKHRVRALAALTVLNTSF</sequence>
<comment type="caution">
    <text evidence="1">The sequence shown here is derived from an EMBL/GenBank/DDBJ whole genome shotgun (WGS) entry which is preliminary data.</text>
</comment>
<evidence type="ECO:0000313" key="2">
    <source>
        <dbReference type="Proteomes" id="UP000636264"/>
    </source>
</evidence>
<protein>
    <submittedName>
        <fullName evidence="1">Uncharacterized protein</fullName>
    </submittedName>
</protein>